<organism evidence="2 3">
    <name type="scientific">Pseudorhizobium tarimense</name>
    <dbReference type="NCBI Taxonomy" id="1079109"/>
    <lineage>
        <taxon>Bacteria</taxon>
        <taxon>Pseudomonadati</taxon>
        <taxon>Pseudomonadota</taxon>
        <taxon>Alphaproteobacteria</taxon>
        <taxon>Hyphomicrobiales</taxon>
        <taxon>Rhizobiaceae</taxon>
        <taxon>Rhizobium/Agrobacterium group</taxon>
        <taxon>Pseudorhizobium</taxon>
    </lineage>
</organism>
<dbReference type="Proteomes" id="UP001549031">
    <property type="component" value="Unassembled WGS sequence"/>
</dbReference>
<evidence type="ECO:0000256" key="1">
    <source>
        <dbReference type="SAM" id="MobiDB-lite"/>
    </source>
</evidence>
<dbReference type="EMBL" id="JBEPLJ010000006">
    <property type="protein sequence ID" value="MET3585850.1"/>
    <property type="molecule type" value="Genomic_DNA"/>
</dbReference>
<evidence type="ECO:0000313" key="3">
    <source>
        <dbReference type="Proteomes" id="UP001549031"/>
    </source>
</evidence>
<protein>
    <submittedName>
        <fullName evidence="2">Uncharacterized protein</fullName>
    </submittedName>
</protein>
<reference evidence="2 3" key="1">
    <citation type="submission" date="2024-06" db="EMBL/GenBank/DDBJ databases">
        <title>Genomic Encyclopedia of Type Strains, Phase IV (KMG-IV): sequencing the most valuable type-strain genomes for metagenomic binning, comparative biology and taxonomic classification.</title>
        <authorList>
            <person name="Goeker M."/>
        </authorList>
    </citation>
    <scope>NUCLEOTIDE SEQUENCE [LARGE SCALE GENOMIC DNA]</scope>
    <source>
        <strain evidence="2 3">DSM 105042</strain>
    </source>
</reference>
<proteinExistence type="predicted"/>
<sequence length="55" mass="6321">MQQEKYPYRVWPGMSAVAVLIGSGVLLKQISQQPEEPVRGVDLQRTDPQRQIRSR</sequence>
<name>A0ABV2H5M7_9HYPH</name>
<comment type="caution">
    <text evidence="2">The sequence shown here is derived from an EMBL/GenBank/DDBJ whole genome shotgun (WGS) entry which is preliminary data.</text>
</comment>
<accession>A0ABV2H5M7</accession>
<gene>
    <name evidence="2" type="ORF">ABID21_001959</name>
</gene>
<feature type="region of interest" description="Disordered" evidence="1">
    <location>
        <begin position="36"/>
        <end position="55"/>
    </location>
</feature>
<evidence type="ECO:0000313" key="2">
    <source>
        <dbReference type="EMBL" id="MET3585850.1"/>
    </source>
</evidence>
<keyword evidence="3" id="KW-1185">Reference proteome</keyword>